<dbReference type="AlphaFoldDB" id="X1Q0N4"/>
<comment type="similarity">
    <text evidence="1">Belongs to the class-II aminoacyl-tRNA synthetase family.</text>
</comment>
<dbReference type="PANTHER" id="PTHR30075:SF2">
    <property type="entry name" value="GLYCINE--TRNA LIGASE, CHLOROPLASTIC_MITOCHONDRIAL 2"/>
    <property type="match status" value="1"/>
</dbReference>
<feature type="non-terminal residue" evidence="9">
    <location>
        <position position="81"/>
    </location>
</feature>
<gene>
    <name evidence="9" type="ORF">S06H3_45082</name>
</gene>
<evidence type="ECO:0000256" key="5">
    <source>
        <dbReference type="ARBA" id="ARBA00022840"/>
    </source>
</evidence>
<evidence type="ECO:0000256" key="4">
    <source>
        <dbReference type="ARBA" id="ARBA00022741"/>
    </source>
</evidence>
<reference evidence="9" key="1">
    <citation type="journal article" date="2014" name="Front. Microbiol.">
        <title>High frequency of phylogenetically diverse reductive dehalogenase-homologous genes in deep subseafloor sedimentary metagenomes.</title>
        <authorList>
            <person name="Kawai M."/>
            <person name="Futagami T."/>
            <person name="Toyoda A."/>
            <person name="Takaki Y."/>
            <person name="Nishi S."/>
            <person name="Hori S."/>
            <person name="Arai W."/>
            <person name="Tsubouchi T."/>
            <person name="Morono Y."/>
            <person name="Uchiyama I."/>
            <person name="Ito T."/>
            <person name="Fujiyama A."/>
            <person name="Inagaki F."/>
            <person name="Takami H."/>
        </authorList>
    </citation>
    <scope>NUCLEOTIDE SEQUENCE</scope>
    <source>
        <strain evidence="9">Expedition CK06-06</strain>
    </source>
</reference>
<organism evidence="9">
    <name type="scientific">marine sediment metagenome</name>
    <dbReference type="NCBI Taxonomy" id="412755"/>
    <lineage>
        <taxon>unclassified sequences</taxon>
        <taxon>metagenomes</taxon>
        <taxon>ecological metagenomes</taxon>
    </lineage>
</organism>
<dbReference type="PRINTS" id="PR01045">
    <property type="entry name" value="TRNASYNTHGB"/>
</dbReference>
<protein>
    <recommendedName>
        <fullName evidence="2">glycine--tRNA ligase</fullName>
        <ecNumber evidence="2">6.1.1.14</ecNumber>
    </recommendedName>
</protein>
<keyword evidence="6" id="KW-0648">Protein biosynthesis</keyword>
<dbReference type="PANTHER" id="PTHR30075">
    <property type="entry name" value="GLYCYL-TRNA SYNTHETASE"/>
    <property type="match status" value="1"/>
</dbReference>
<dbReference type="GO" id="GO:0004820">
    <property type="term" value="F:glycine-tRNA ligase activity"/>
    <property type="evidence" value="ECO:0007669"/>
    <property type="project" value="UniProtKB-EC"/>
</dbReference>
<evidence type="ECO:0000256" key="7">
    <source>
        <dbReference type="ARBA" id="ARBA00023146"/>
    </source>
</evidence>
<evidence type="ECO:0000313" key="9">
    <source>
        <dbReference type="EMBL" id="GAI44650.1"/>
    </source>
</evidence>
<dbReference type="GO" id="GO:0006426">
    <property type="term" value="P:glycyl-tRNA aminoacylation"/>
    <property type="evidence" value="ECO:0007669"/>
    <property type="project" value="InterPro"/>
</dbReference>
<dbReference type="InterPro" id="IPR006194">
    <property type="entry name" value="Gly-tRNA-synth_heterodimer"/>
</dbReference>
<keyword evidence="3" id="KW-0436">Ligase</keyword>
<dbReference type="Pfam" id="PF02092">
    <property type="entry name" value="tRNA_synt_2f"/>
    <property type="match status" value="1"/>
</dbReference>
<evidence type="ECO:0000256" key="2">
    <source>
        <dbReference type="ARBA" id="ARBA00012829"/>
    </source>
</evidence>
<keyword evidence="5" id="KW-0067">ATP-binding</keyword>
<comment type="caution">
    <text evidence="9">The sequence shown here is derived from an EMBL/GenBank/DDBJ whole genome shotgun (WGS) entry which is preliminary data.</text>
</comment>
<dbReference type="EC" id="6.1.1.14" evidence="2"/>
<dbReference type="InterPro" id="IPR015944">
    <property type="entry name" value="Gly-tRNA-synth_bsu"/>
</dbReference>
<evidence type="ECO:0000256" key="3">
    <source>
        <dbReference type="ARBA" id="ARBA00022598"/>
    </source>
</evidence>
<dbReference type="GO" id="GO:0005829">
    <property type="term" value="C:cytosol"/>
    <property type="evidence" value="ECO:0007669"/>
    <property type="project" value="TreeGrafter"/>
</dbReference>
<keyword evidence="7" id="KW-0030">Aminoacyl-tRNA synthetase</keyword>
<dbReference type="EMBL" id="BARV01028107">
    <property type="protein sequence ID" value="GAI44650.1"/>
    <property type="molecule type" value="Genomic_DNA"/>
</dbReference>
<evidence type="ECO:0000256" key="1">
    <source>
        <dbReference type="ARBA" id="ARBA00008226"/>
    </source>
</evidence>
<evidence type="ECO:0000256" key="8">
    <source>
        <dbReference type="ARBA" id="ARBA00047937"/>
    </source>
</evidence>
<dbReference type="GO" id="GO:0005524">
    <property type="term" value="F:ATP binding"/>
    <property type="evidence" value="ECO:0007669"/>
    <property type="project" value="UniProtKB-KW"/>
</dbReference>
<accession>X1Q0N4</accession>
<sequence length="81" mass="9161">MRKNLVFEIGTEELPPSCTGEGVSGLKEILENKLAENRLEFEDIQTYSSPRRLVAVVRRLSELQKSKIKTVTGPRLKVAFD</sequence>
<name>X1Q0N4_9ZZZZ</name>
<comment type="catalytic activity">
    <reaction evidence="8">
        <text>tRNA(Gly) + glycine + ATP = glycyl-tRNA(Gly) + AMP + diphosphate</text>
        <dbReference type="Rhea" id="RHEA:16013"/>
        <dbReference type="Rhea" id="RHEA-COMP:9664"/>
        <dbReference type="Rhea" id="RHEA-COMP:9683"/>
        <dbReference type="ChEBI" id="CHEBI:30616"/>
        <dbReference type="ChEBI" id="CHEBI:33019"/>
        <dbReference type="ChEBI" id="CHEBI:57305"/>
        <dbReference type="ChEBI" id="CHEBI:78442"/>
        <dbReference type="ChEBI" id="CHEBI:78522"/>
        <dbReference type="ChEBI" id="CHEBI:456215"/>
        <dbReference type="EC" id="6.1.1.14"/>
    </reaction>
</comment>
<evidence type="ECO:0000256" key="6">
    <source>
        <dbReference type="ARBA" id="ARBA00022917"/>
    </source>
</evidence>
<proteinExistence type="inferred from homology"/>
<keyword evidence="4" id="KW-0547">Nucleotide-binding</keyword>